<dbReference type="InterPro" id="IPR022441">
    <property type="entry name" value="Para_beta_helix_rpt-2"/>
</dbReference>
<dbReference type="SMART" id="SM00710">
    <property type="entry name" value="PbH1"/>
    <property type="match status" value="9"/>
</dbReference>
<dbReference type="InterPro" id="IPR012334">
    <property type="entry name" value="Pectin_lyas_fold"/>
</dbReference>
<dbReference type="Pfam" id="PF05048">
    <property type="entry name" value="NosD"/>
    <property type="match status" value="1"/>
</dbReference>
<dbReference type="InterPro" id="IPR011050">
    <property type="entry name" value="Pectin_lyase_fold/virulence"/>
</dbReference>
<dbReference type="AlphaFoldDB" id="A0A0F9NFH9"/>
<reference evidence="3" key="1">
    <citation type="journal article" date="2015" name="Nature">
        <title>Complex archaea that bridge the gap between prokaryotes and eukaryotes.</title>
        <authorList>
            <person name="Spang A."/>
            <person name="Saw J.H."/>
            <person name="Jorgensen S.L."/>
            <person name="Zaremba-Niedzwiedzka K."/>
            <person name="Martijn J."/>
            <person name="Lind A.E."/>
            <person name="van Eijk R."/>
            <person name="Schleper C."/>
            <person name="Guy L."/>
            <person name="Ettema T.J."/>
        </authorList>
    </citation>
    <scope>NUCLEOTIDE SEQUENCE</scope>
</reference>
<comment type="caution">
    <text evidence="3">The sequence shown here is derived from an EMBL/GenBank/DDBJ whole genome shotgun (WGS) entry which is preliminary data.</text>
</comment>
<accession>A0A0F9NFH9</accession>
<protein>
    <recommendedName>
        <fullName evidence="4">Right handed beta helix domain-containing protein</fullName>
    </recommendedName>
</protein>
<sequence>MKKYLLAATLLLLATALPAHGRERVSGWCEQGGNDVTVGGLTSTEDVQESFASCTVTVYDVGTLDIASIFSDDSGTVKANPFTASSTGFWFFLADDARYDIRFSGGGIVTPFTIGDILLDDTKNDVTTISAVSFSATPTIDVSLGSIFTLTLTANVTSSTISNPVTGQRITLRISQDATGGWTFVYPVNTVFHGVAPTIALAPSAITSSIFYFDGTNWQETTHAANEMHWPEVNEIVYAHMQAGADAGAKIANCIARLPTGGGTCDAKGLEGAQTAAATLTISKPVQLLLGAATFTWAVQPGINFAASSDGSSLICTNKSKITFIDSIPDFADLVRATATSRITIRGCDLDGNGANAAAGQQNTNIRILTGSTDILIQGNIINDSQGDGILIADGERVTIVENIFFDNGRQGVTLFGPTINAINVSDNDFRVGAVGGTGGSFVHGEGAIAVGAGVGIVVADNLMDGLGISFSTTGDPWKRVTITGNEIFGDATGDPIIIMQDVQDFTITGNVIKGDSADVRIGIQIFEITAVANAGRGAISGNTIMDTGSHGIIFTGTLEPALGSVTISNNIIANPGGNGIFVDTDWPNLTIQGNVIYDCTSQGILFADSQYFTIAGNTVRNCGTGAGIQIDLLGGTATGIGTVYGNVVSFDTIGTTKGIQVGSNVNIDRILIFGNDVADSNTPLNIGASATNIHSYMNRTVTSGTPIWTSEFELDGDFNHDGTNAGFYGVAPVARPGATDEIKAALALIGLLTDAGASPLDLDGGLLTA</sequence>
<dbReference type="InterPro" id="IPR006626">
    <property type="entry name" value="PbH1"/>
</dbReference>
<evidence type="ECO:0000313" key="3">
    <source>
        <dbReference type="EMBL" id="KKM87470.1"/>
    </source>
</evidence>
<organism evidence="3">
    <name type="scientific">marine sediment metagenome</name>
    <dbReference type="NCBI Taxonomy" id="412755"/>
    <lineage>
        <taxon>unclassified sequences</taxon>
        <taxon>metagenomes</taxon>
        <taxon>ecological metagenomes</taxon>
    </lineage>
</organism>
<dbReference type="Pfam" id="PF13229">
    <property type="entry name" value="Beta_helix"/>
    <property type="match status" value="1"/>
</dbReference>
<gene>
    <name evidence="3" type="ORF">LCGC14_1268630</name>
</gene>
<proteinExistence type="predicted"/>
<dbReference type="InterPro" id="IPR007742">
    <property type="entry name" value="NosD_dom"/>
</dbReference>
<feature type="non-terminal residue" evidence="3">
    <location>
        <position position="770"/>
    </location>
</feature>
<evidence type="ECO:0000259" key="2">
    <source>
        <dbReference type="Pfam" id="PF13229"/>
    </source>
</evidence>
<feature type="domain" description="Right handed beta helix" evidence="2">
    <location>
        <begin position="319"/>
        <end position="438"/>
    </location>
</feature>
<dbReference type="SUPFAM" id="SSF51126">
    <property type="entry name" value="Pectin lyase-like"/>
    <property type="match status" value="2"/>
</dbReference>
<feature type="domain" description="Periplasmic copper-binding protein NosD beta helix" evidence="1">
    <location>
        <begin position="483"/>
        <end position="687"/>
    </location>
</feature>
<name>A0A0F9NFH9_9ZZZZ</name>
<dbReference type="InterPro" id="IPR039448">
    <property type="entry name" value="Beta_helix"/>
</dbReference>
<dbReference type="NCBIfam" id="TIGR03804">
    <property type="entry name" value="para_beta_helix"/>
    <property type="match status" value="2"/>
</dbReference>
<evidence type="ECO:0000259" key="1">
    <source>
        <dbReference type="Pfam" id="PF05048"/>
    </source>
</evidence>
<dbReference type="EMBL" id="LAZR01007097">
    <property type="protein sequence ID" value="KKM87470.1"/>
    <property type="molecule type" value="Genomic_DNA"/>
</dbReference>
<dbReference type="Gene3D" id="2.160.20.10">
    <property type="entry name" value="Single-stranded right-handed beta-helix, Pectin lyase-like"/>
    <property type="match status" value="2"/>
</dbReference>
<evidence type="ECO:0008006" key="4">
    <source>
        <dbReference type="Google" id="ProtNLM"/>
    </source>
</evidence>